<dbReference type="InterPro" id="IPR034660">
    <property type="entry name" value="DinB/YfiT-like"/>
</dbReference>
<proteinExistence type="predicted"/>
<feature type="domain" description="DinB-like" evidence="1">
    <location>
        <begin position="12"/>
        <end position="159"/>
    </location>
</feature>
<organism evidence="2 3">
    <name type="scientific">Streptomyces viridiviolaceus</name>
    <dbReference type="NCBI Taxonomy" id="68282"/>
    <lineage>
        <taxon>Bacteria</taxon>
        <taxon>Bacillati</taxon>
        <taxon>Actinomycetota</taxon>
        <taxon>Actinomycetes</taxon>
        <taxon>Kitasatosporales</taxon>
        <taxon>Streptomycetaceae</taxon>
        <taxon>Streptomyces</taxon>
    </lineage>
</organism>
<dbReference type="NCBIfam" id="NF047843">
    <property type="entry name" value="MST_Rv0443"/>
    <property type="match status" value="1"/>
</dbReference>
<dbReference type="EMBL" id="JBHSYM010000081">
    <property type="protein sequence ID" value="MFC7016604.1"/>
    <property type="molecule type" value="Genomic_DNA"/>
</dbReference>
<evidence type="ECO:0000313" key="2">
    <source>
        <dbReference type="EMBL" id="MFC7016604.1"/>
    </source>
</evidence>
<dbReference type="RefSeq" id="WP_189872619.1">
    <property type="nucleotide sequence ID" value="NZ_BMWA01000010.1"/>
</dbReference>
<evidence type="ECO:0000259" key="1">
    <source>
        <dbReference type="Pfam" id="PF12867"/>
    </source>
</evidence>
<dbReference type="InterPro" id="IPR024775">
    <property type="entry name" value="DinB-like"/>
</dbReference>
<evidence type="ECO:0000313" key="3">
    <source>
        <dbReference type="Proteomes" id="UP001596409"/>
    </source>
</evidence>
<comment type="caution">
    <text evidence="2">The sequence shown here is derived from an EMBL/GenBank/DDBJ whole genome shotgun (WGS) entry which is preliminary data.</text>
</comment>
<dbReference type="Proteomes" id="UP001596409">
    <property type="component" value="Unassembled WGS sequence"/>
</dbReference>
<keyword evidence="3" id="KW-1185">Reference proteome</keyword>
<dbReference type="Gene3D" id="1.20.120.450">
    <property type="entry name" value="dinb family like domain"/>
    <property type="match status" value="1"/>
</dbReference>
<gene>
    <name evidence="2" type="ORF">ACFQMH_33915</name>
</gene>
<dbReference type="Pfam" id="PF12867">
    <property type="entry name" value="DinB_2"/>
    <property type="match status" value="1"/>
</dbReference>
<name>A0ABW2E8V3_9ACTN</name>
<reference evidence="3" key="1">
    <citation type="journal article" date="2019" name="Int. J. Syst. Evol. Microbiol.">
        <title>The Global Catalogue of Microorganisms (GCM) 10K type strain sequencing project: providing services to taxonomists for standard genome sequencing and annotation.</title>
        <authorList>
            <consortium name="The Broad Institute Genomics Platform"/>
            <consortium name="The Broad Institute Genome Sequencing Center for Infectious Disease"/>
            <person name="Wu L."/>
            <person name="Ma J."/>
        </authorList>
    </citation>
    <scope>NUCLEOTIDE SEQUENCE [LARGE SCALE GENOMIC DNA]</scope>
    <source>
        <strain evidence="3">JCM 4855</strain>
    </source>
</reference>
<accession>A0ABW2E8V3</accession>
<dbReference type="SUPFAM" id="SSF109854">
    <property type="entry name" value="DinB/YfiT-like putative metalloenzymes"/>
    <property type="match status" value="1"/>
</dbReference>
<protein>
    <submittedName>
        <fullName evidence="2">DinB family protein</fullName>
    </submittedName>
</protein>
<sequence length="171" mass="18928">MHAKDILIEGYSRIREEVHAVVEGLGPDDLNARPADDANSVAWLVWHLTRVQDDHVADAFGLDQVWLAQEWEKRFGLKLPRHDTGYGHTSAKVAKVRVDSADLLTGYYDDVHEQTLGALRGLSAKDLEQIVDENWDPPVTLGVRLVSVLSDDLQHVGQAAYVRGLLQSAAA</sequence>